<feature type="region of interest" description="Disordered" evidence="1">
    <location>
        <begin position="1"/>
        <end position="27"/>
    </location>
</feature>
<protein>
    <submittedName>
        <fullName evidence="2">Uncharacterized protein</fullName>
    </submittedName>
</protein>
<comment type="caution">
    <text evidence="2">The sequence shown here is derived from an EMBL/GenBank/DDBJ whole genome shotgun (WGS) entry which is preliminary data.</text>
</comment>
<organism evidence="2 3">
    <name type="scientific">Roridomyces roridus</name>
    <dbReference type="NCBI Taxonomy" id="1738132"/>
    <lineage>
        <taxon>Eukaryota</taxon>
        <taxon>Fungi</taxon>
        <taxon>Dikarya</taxon>
        <taxon>Basidiomycota</taxon>
        <taxon>Agaricomycotina</taxon>
        <taxon>Agaricomycetes</taxon>
        <taxon>Agaricomycetidae</taxon>
        <taxon>Agaricales</taxon>
        <taxon>Marasmiineae</taxon>
        <taxon>Mycenaceae</taxon>
        <taxon>Roridomyces</taxon>
    </lineage>
</organism>
<evidence type="ECO:0000313" key="2">
    <source>
        <dbReference type="EMBL" id="KAJ7626801.1"/>
    </source>
</evidence>
<feature type="compositionally biased region" description="Low complexity" evidence="1">
    <location>
        <begin position="1"/>
        <end position="16"/>
    </location>
</feature>
<keyword evidence="3" id="KW-1185">Reference proteome</keyword>
<dbReference type="AlphaFoldDB" id="A0AAD7BP60"/>
<feature type="compositionally biased region" description="Basic and acidic residues" evidence="1">
    <location>
        <begin position="172"/>
        <end position="187"/>
    </location>
</feature>
<dbReference type="Proteomes" id="UP001221142">
    <property type="component" value="Unassembled WGS sequence"/>
</dbReference>
<proteinExistence type="predicted"/>
<name>A0AAD7BP60_9AGAR</name>
<accession>A0AAD7BP60</accession>
<sequence length="239" mass="24946">MSVISAPSSSPLLSAPTNDPWAPSMPNSDLWTLKSSTRPCVSQAPSVQRRVIVVPTPGQRITASVAASHEHLPAPQPYQVGRAAFSPSSSTATIARYPIGLGHPPSTASTQAGSAASPSPSSRPHHPIGLGHPSSSPKRANPHADTQSSCVVPNPQARINSSTIRPRTARVPRRELSSIPEHPESRSRCVSMQIRSPTSTFVPGTPTSMPSSDAAQRAADAALTHLALAANGISFNTLF</sequence>
<reference evidence="2" key="1">
    <citation type="submission" date="2023-03" db="EMBL/GenBank/DDBJ databases">
        <title>Massive genome expansion in bonnet fungi (Mycena s.s.) driven by repeated elements and novel gene families across ecological guilds.</title>
        <authorList>
            <consortium name="Lawrence Berkeley National Laboratory"/>
            <person name="Harder C.B."/>
            <person name="Miyauchi S."/>
            <person name="Viragh M."/>
            <person name="Kuo A."/>
            <person name="Thoen E."/>
            <person name="Andreopoulos B."/>
            <person name="Lu D."/>
            <person name="Skrede I."/>
            <person name="Drula E."/>
            <person name="Henrissat B."/>
            <person name="Morin E."/>
            <person name="Kohler A."/>
            <person name="Barry K."/>
            <person name="LaButti K."/>
            <person name="Morin E."/>
            <person name="Salamov A."/>
            <person name="Lipzen A."/>
            <person name="Mereny Z."/>
            <person name="Hegedus B."/>
            <person name="Baldrian P."/>
            <person name="Stursova M."/>
            <person name="Weitz H."/>
            <person name="Taylor A."/>
            <person name="Grigoriev I.V."/>
            <person name="Nagy L.G."/>
            <person name="Martin F."/>
            <person name="Kauserud H."/>
        </authorList>
    </citation>
    <scope>NUCLEOTIDE SEQUENCE</scope>
    <source>
        <strain evidence="2">9284</strain>
    </source>
</reference>
<feature type="compositionally biased region" description="Polar residues" evidence="1">
    <location>
        <begin position="133"/>
        <end position="165"/>
    </location>
</feature>
<gene>
    <name evidence="2" type="ORF">FB45DRAFT_1059743</name>
</gene>
<feature type="compositionally biased region" description="Low complexity" evidence="1">
    <location>
        <begin position="104"/>
        <end position="122"/>
    </location>
</feature>
<evidence type="ECO:0000256" key="1">
    <source>
        <dbReference type="SAM" id="MobiDB-lite"/>
    </source>
</evidence>
<feature type="region of interest" description="Disordered" evidence="1">
    <location>
        <begin position="96"/>
        <end position="190"/>
    </location>
</feature>
<dbReference type="EMBL" id="JARKIF010000011">
    <property type="protein sequence ID" value="KAJ7626801.1"/>
    <property type="molecule type" value="Genomic_DNA"/>
</dbReference>
<evidence type="ECO:0000313" key="3">
    <source>
        <dbReference type="Proteomes" id="UP001221142"/>
    </source>
</evidence>